<dbReference type="PANTHER" id="PTHR30332">
    <property type="entry name" value="PROBABLE GENERAL SECRETION PATHWAY PROTEIN D"/>
    <property type="match status" value="1"/>
</dbReference>
<dbReference type="GO" id="GO:0009279">
    <property type="term" value="C:cell outer membrane"/>
    <property type="evidence" value="ECO:0007669"/>
    <property type="project" value="UniProtKB-SubCell"/>
</dbReference>
<reference evidence="15" key="1">
    <citation type="submission" date="2021-02" db="EMBL/GenBank/DDBJ databases">
        <title>Comparative genomics of Ferrovum myxofaciens strains, predominant extremophile bacteria forming large biofilm stalactites in acid mine ecosystems.</title>
        <authorList>
            <person name="Burkartova K."/>
            <person name="Ridl J."/>
            <person name="Pajer P."/>
            <person name="Falteisek L."/>
        </authorList>
    </citation>
    <scope>NUCLEOTIDE SEQUENCE</scope>
    <source>
        <strain evidence="15">MI1III</strain>
    </source>
</reference>
<dbReference type="InterPro" id="IPR004846">
    <property type="entry name" value="T2SS/T3SS_dom"/>
</dbReference>
<sequence>MHHEPAAGINAMKKLFLYTFCWALMWPQMASLQAAESSAAPLAQPGLMTLNFINADLEGVIKAVGEAVGVNILVDPRVKGTLSLASDKPVTGPEALDLLGASLRMQGFSLVKSDGLYRVVPEADAKMLGGAVSEDVDGLGRRSTSVAGGSQVVTRVFHLRYESANNLLPVLRPLIAPNNPITAYPANNTLVVTDYAENLGRIAKLIDSLDVPQVGEAEVIPLHHALAIDLASLVNHVTDSGGGDPNLKALALAEPRTNSLILRAPTLTRLQQLHSLIDKLDAPTAQPGNIWVVPLRNAEAIQLAKTLRGIVTADGTGLTTPAGETAFSALGSPFAGNATGNTGGGSGTSASSSGSGSPSSSSGATGFGAGAGSGASGGGGVGGAGGGATTAGAGGAGGSLPAGMIQADVATNSLIITANERVYRNLREVIDRLDARRPQIYVESMIVEVSSNKTEEFGTQLQGLLGGGSTQGFAGTNFNAGNPGANIVTLGSQTSSLLNLGAGATPPLVTPAAGTNLAVLHSFNGVMGMAALVRAVSLISGVNVLSTPNLLTLDNETAQIIIAENVPFVTGSYAQTGITGTVNPFTTVDRKDIGLILRIRPQISEGGLVKMQIYEESSALDATTLNNINGPSYTKRSVDSSVLVHDGQLIVLGGLLSDNYSDSMEKTPWLAEIPYLGVLFRYEYKARIKDNLMLFLRPYVIRTAEQSDALTNDRYGWTQEMRDGAPRNVRILSNESLTPLTPAQGSGAPFVDPLHASPLPTATPLPGGDSNAVPAGAGTP</sequence>
<evidence type="ECO:0000256" key="1">
    <source>
        <dbReference type="ARBA" id="ARBA00004442"/>
    </source>
</evidence>
<dbReference type="PANTHER" id="PTHR30332:SF24">
    <property type="entry name" value="SECRETIN GSPD-RELATED"/>
    <property type="match status" value="1"/>
</dbReference>
<evidence type="ECO:0000259" key="12">
    <source>
        <dbReference type="Pfam" id="PF00263"/>
    </source>
</evidence>
<dbReference type="Proteomes" id="UP000683551">
    <property type="component" value="Chromosome"/>
</dbReference>
<keyword evidence="6" id="KW-0732">Signal</keyword>
<evidence type="ECO:0000256" key="2">
    <source>
        <dbReference type="ARBA" id="ARBA00006980"/>
    </source>
</evidence>
<evidence type="ECO:0000256" key="5">
    <source>
        <dbReference type="ARBA" id="ARBA00022692"/>
    </source>
</evidence>
<evidence type="ECO:0000259" key="13">
    <source>
        <dbReference type="Pfam" id="PF03958"/>
    </source>
</evidence>
<keyword evidence="5" id="KW-0812">Transmembrane</keyword>
<dbReference type="Pfam" id="PF00263">
    <property type="entry name" value="Secretin"/>
    <property type="match status" value="1"/>
</dbReference>
<feature type="compositionally biased region" description="Low complexity" evidence="11">
    <location>
        <begin position="348"/>
        <end position="364"/>
    </location>
</feature>
<feature type="domain" description="NolW-like" evidence="13">
    <location>
        <begin position="154"/>
        <end position="213"/>
    </location>
</feature>
<dbReference type="GO" id="GO:0015627">
    <property type="term" value="C:type II protein secretion system complex"/>
    <property type="evidence" value="ECO:0007669"/>
    <property type="project" value="InterPro"/>
</dbReference>
<dbReference type="InterPro" id="IPR049371">
    <property type="entry name" value="GspD-like_N0"/>
</dbReference>
<comment type="similarity">
    <text evidence="2">Belongs to the bacterial secretin family. GSP D subfamily.</text>
</comment>
<dbReference type="PRINTS" id="PR00811">
    <property type="entry name" value="BCTERIALGSPD"/>
</dbReference>
<dbReference type="NCBIfam" id="TIGR02517">
    <property type="entry name" value="type_II_gspD"/>
    <property type="match status" value="1"/>
</dbReference>
<feature type="domain" description="NolW-like" evidence="13">
    <location>
        <begin position="292"/>
        <end position="439"/>
    </location>
</feature>
<evidence type="ECO:0000256" key="7">
    <source>
        <dbReference type="ARBA" id="ARBA00022927"/>
    </source>
</evidence>
<keyword evidence="8" id="KW-0472">Membrane</keyword>
<evidence type="ECO:0000256" key="10">
    <source>
        <dbReference type="RuleBase" id="RU004004"/>
    </source>
</evidence>
<evidence type="ECO:0000256" key="3">
    <source>
        <dbReference type="ARBA" id="ARBA00022448"/>
    </source>
</evidence>
<comment type="subcellular location">
    <subcellularLocation>
        <location evidence="1 10">Cell outer membrane</location>
    </subcellularLocation>
</comment>
<evidence type="ECO:0000256" key="9">
    <source>
        <dbReference type="ARBA" id="ARBA00023237"/>
    </source>
</evidence>
<dbReference type="InterPro" id="IPR005644">
    <property type="entry name" value="NolW-like"/>
</dbReference>
<keyword evidence="3 10" id="KW-0813">Transport</keyword>
<dbReference type="Pfam" id="PF03958">
    <property type="entry name" value="Secretin_N"/>
    <property type="match status" value="2"/>
</dbReference>
<dbReference type="AlphaFoldDB" id="A0A9E6SYX7"/>
<keyword evidence="9" id="KW-0998">Cell outer membrane</keyword>
<dbReference type="InterPro" id="IPR050810">
    <property type="entry name" value="Bact_Secretion_Sys_Channel"/>
</dbReference>
<dbReference type="PRINTS" id="PR01032">
    <property type="entry name" value="PHAGEIV"/>
</dbReference>
<dbReference type="RefSeq" id="WP_273145775.1">
    <property type="nucleotide sequence ID" value="NZ_CP053675.1"/>
</dbReference>
<gene>
    <name evidence="15" type="primary">gspD</name>
    <name evidence="15" type="ORF">JZL65_04715</name>
</gene>
<feature type="region of interest" description="Disordered" evidence="11">
    <location>
        <begin position="338"/>
        <end position="365"/>
    </location>
</feature>
<feature type="domain" description="GspD-like N0" evidence="14">
    <location>
        <begin position="50"/>
        <end position="119"/>
    </location>
</feature>
<organism evidence="15 16">
    <name type="scientific">Ferrovum myxofaciens</name>
    <dbReference type="NCBI Taxonomy" id="416213"/>
    <lineage>
        <taxon>Bacteria</taxon>
        <taxon>Pseudomonadati</taxon>
        <taxon>Pseudomonadota</taxon>
        <taxon>Betaproteobacteria</taxon>
        <taxon>Ferrovales</taxon>
        <taxon>Ferrovaceae</taxon>
        <taxon>Ferrovum</taxon>
    </lineage>
</organism>
<evidence type="ECO:0000256" key="6">
    <source>
        <dbReference type="ARBA" id="ARBA00022729"/>
    </source>
</evidence>
<dbReference type="EMBL" id="CP071137">
    <property type="protein sequence ID" value="QWY78381.1"/>
    <property type="molecule type" value="Genomic_DNA"/>
</dbReference>
<evidence type="ECO:0000259" key="14">
    <source>
        <dbReference type="Pfam" id="PF21305"/>
    </source>
</evidence>
<evidence type="ECO:0000313" key="15">
    <source>
        <dbReference type="EMBL" id="QWY78381.1"/>
    </source>
</evidence>
<dbReference type="InterPro" id="IPR013356">
    <property type="entry name" value="T2SS_GspD"/>
</dbReference>
<keyword evidence="7" id="KW-0653">Protein transport</keyword>
<dbReference type="Gene3D" id="3.30.1370.120">
    <property type="match status" value="3"/>
</dbReference>
<protein>
    <submittedName>
        <fullName evidence="15">Type II secretion system secretin GspD</fullName>
    </submittedName>
</protein>
<name>A0A9E6SYX7_9PROT</name>
<evidence type="ECO:0000313" key="16">
    <source>
        <dbReference type="Proteomes" id="UP000683551"/>
    </source>
</evidence>
<evidence type="ECO:0000256" key="4">
    <source>
        <dbReference type="ARBA" id="ARBA00022452"/>
    </source>
</evidence>
<feature type="domain" description="Type II/III secretion system secretin-like" evidence="12">
    <location>
        <begin position="542"/>
        <end position="702"/>
    </location>
</feature>
<dbReference type="InterPro" id="IPR001775">
    <property type="entry name" value="GspD/PilQ"/>
</dbReference>
<keyword evidence="4" id="KW-1134">Transmembrane beta strand</keyword>
<dbReference type="Pfam" id="PF21305">
    <property type="entry name" value="type_II_gspD_N0"/>
    <property type="match status" value="1"/>
</dbReference>
<evidence type="ECO:0000256" key="11">
    <source>
        <dbReference type="SAM" id="MobiDB-lite"/>
    </source>
</evidence>
<accession>A0A9E6SYX7</accession>
<feature type="region of interest" description="Disordered" evidence="11">
    <location>
        <begin position="742"/>
        <end position="780"/>
    </location>
</feature>
<dbReference type="InterPro" id="IPR038591">
    <property type="entry name" value="NolW-like_sf"/>
</dbReference>
<evidence type="ECO:0000256" key="8">
    <source>
        <dbReference type="ARBA" id="ARBA00023136"/>
    </source>
</evidence>
<proteinExistence type="inferred from homology"/>
<dbReference type="GO" id="GO:0015628">
    <property type="term" value="P:protein secretion by the type II secretion system"/>
    <property type="evidence" value="ECO:0007669"/>
    <property type="project" value="InterPro"/>
</dbReference>